<dbReference type="SUPFAM" id="SSF55174">
    <property type="entry name" value="Alpha-L RNA-binding motif"/>
    <property type="match status" value="1"/>
</dbReference>
<dbReference type="Proteomes" id="UP000317550">
    <property type="component" value="Chromosome"/>
</dbReference>
<evidence type="ECO:0000313" key="8">
    <source>
        <dbReference type="Proteomes" id="UP000317550"/>
    </source>
</evidence>
<keyword evidence="3" id="KW-0238">DNA-binding</keyword>
<dbReference type="Pfam" id="PF01479">
    <property type="entry name" value="S4"/>
    <property type="match status" value="1"/>
</dbReference>
<dbReference type="Gene3D" id="3.10.290.10">
    <property type="entry name" value="RNA-binding S4 domain"/>
    <property type="match status" value="1"/>
</dbReference>
<accession>A0A516SKD3</accession>
<dbReference type="CDD" id="cd00165">
    <property type="entry name" value="S4"/>
    <property type="match status" value="1"/>
</dbReference>
<dbReference type="GO" id="GO:0003727">
    <property type="term" value="F:single-stranded RNA binding"/>
    <property type="evidence" value="ECO:0007669"/>
    <property type="project" value="InterPro"/>
</dbReference>
<evidence type="ECO:0000256" key="1">
    <source>
        <dbReference type="ARBA" id="ARBA00008396"/>
    </source>
</evidence>
<evidence type="ECO:0000256" key="5">
    <source>
        <dbReference type="SAM" id="MobiDB-lite"/>
    </source>
</evidence>
<reference evidence="8" key="1">
    <citation type="submission" date="2019-07" db="EMBL/GenBank/DDBJ databases">
        <title>Chitinimonas sp. nov., isolated from Ny-Alesund, arctica soil.</title>
        <authorList>
            <person name="Xu Q."/>
            <person name="Peng F."/>
        </authorList>
    </citation>
    <scope>NUCLEOTIDE SEQUENCE [LARGE SCALE GENOMIC DNA]</scope>
    <source>
        <strain evidence="8">R3-44</strain>
    </source>
</reference>
<dbReference type="RefSeq" id="WP_144280002.1">
    <property type="nucleotide sequence ID" value="NZ_CP041730.1"/>
</dbReference>
<sequence>MNPPADHATAPVRLDKWLWAARFFKTRSLATAAIDAGHVRLNDERPKPARTVKVGDRLHIRTAADAFELTVLAISERRGPAGEARLLYAETEASVAERARNQQARALEPVFDHPDVRGRPTKKWRRQLHFFQRKQQD</sequence>
<dbReference type="InterPro" id="IPR025708">
    <property type="entry name" value="HSP15"/>
</dbReference>
<comment type="similarity">
    <text evidence="1">Belongs to the HSP15 family.</text>
</comment>
<evidence type="ECO:0000313" key="7">
    <source>
        <dbReference type="EMBL" id="QDQ28619.1"/>
    </source>
</evidence>
<keyword evidence="2 4" id="KW-0694">RNA-binding</keyword>
<dbReference type="EMBL" id="CP041730">
    <property type="protein sequence ID" value="QDQ28619.1"/>
    <property type="molecule type" value="Genomic_DNA"/>
</dbReference>
<dbReference type="OrthoDB" id="9797176at2"/>
<dbReference type="GO" id="GO:0003677">
    <property type="term" value="F:DNA binding"/>
    <property type="evidence" value="ECO:0007669"/>
    <property type="project" value="UniProtKB-KW"/>
</dbReference>
<evidence type="ECO:0000256" key="4">
    <source>
        <dbReference type="PROSITE-ProRule" id="PRU00182"/>
    </source>
</evidence>
<dbReference type="GO" id="GO:0043023">
    <property type="term" value="F:ribosomal large subunit binding"/>
    <property type="evidence" value="ECO:0007669"/>
    <property type="project" value="InterPro"/>
</dbReference>
<dbReference type="InterPro" id="IPR002942">
    <property type="entry name" value="S4_RNA-bd"/>
</dbReference>
<keyword evidence="8" id="KW-1185">Reference proteome</keyword>
<dbReference type="SMART" id="SM00363">
    <property type="entry name" value="S4"/>
    <property type="match status" value="1"/>
</dbReference>
<dbReference type="PROSITE" id="PS50889">
    <property type="entry name" value="S4"/>
    <property type="match status" value="1"/>
</dbReference>
<dbReference type="InterPro" id="IPR036986">
    <property type="entry name" value="S4_RNA-bd_sf"/>
</dbReference>
<organism evidence="7 8">
    <name type="scientific">Chitinimonas arctica</name>
    <dbReference type="NCBI Taxonomy" id="2594795"/>
    <lineage>
        <taxon>Bacteria</taxon>
        <taxon>Pseudomonadati</taxon>
        <taxon>Pseudomonadota</taxon>
        <taxon>Betaproteobacteria</taxon>
        <taxon>Neisseriales</taxon>
        <taxon>Chitinibacteraceae</taxon>
        <taxon>Chitinimonas</taxon>
    </lineage>
</organism>
<evidence type="ECO:0000256" key="2">
    <source>
        <dbReference type="ARBA" id="ARBA00022884"/>
    </source>
</evidence>
<dbReference type="KEGG" id="cari:FNU76_20935"/>
<dbReference type="GO" id="GO:0034605">
    <property type="term" value="P:cellular response to heat"/>
    <property type="evidence" value="ECO:0007669"/>
    <property type="project" value="InterPro"/>
</dbReference>
<feature type="domain" description="RNA-binding S4" evidence="6">
    <location>
        <begin position="12"/>
        <end position="67"/>
    </location>
</feature>
<gene>
    <name evidence="7" type="ORF">FNU76_20935</name>
</gene>
<dbReference type="PIRSF" id="PIRSF016821">
    <property type="entry name" value="HSP15"/>
    <property type="match status" value="1"/>
</dbReference>
<proteinExistence type="inferred from homology"/>
<protein>
    <submittedName>
        <fullName evidence="7">RNA-binding S4 domain-containing protein</fullName>
    </submittedName>
</protein>
<feature type="region of interest" description="Disordered" evidence="5">
    <location>
        <begin position="104"/>
        <end position="123"/>
    </location>
</feature>
<evidence type="ECO:0000256" key="3">
    <source>
        <dbReference type="ARBA" id="ARBA00023125"/>
    </source>
</evidence>
<dbReference type="AlphaFoldDB" id="A0A516SKD3"/>
<name>A0A516SKD3_9NEIS</name>
<evidence type="ECO:0000259" key="6">
    <source>
        <dbReference type="SMART" id="SM00363"/>
    </source>
</evidence>